<keyword evidence="1" id="KW-0597">Phosphoprotein</keyword>
<reference evidence="5" key="2">
    <citation type="journal article" date="2015" name="Fish Shellfish Immunol.">
        <title>Early steps in the European eel (Anguilla anguilla)-Vibrio vulnificus interaction in the gills: Role of the RtxA13 toxin.</title>
        <authorList>
            <person name="Callol A."/>
            <person name="Pajuelo D."/>
            <person name="Ebbesson L."/>
            <person name="Teles M."/>
            <person name="MacKenzie S."/>
            <person name="Amaro C."/>
        </authorList>
    </citation>
    <scope>NUCLEOTIDE SEQUENCE</scope>
</reference>
<evidence type="ECO:0000256" key="2">
    <source>
        <dbReference type="ARBA" id="ARBA00046328"/>
    </source>
</evidence>
<dbReference type="InterPro" id="IPR003034">
    <property type="entry name" value="SAP_dom"/>
</dbReference>
<dbReference type="InterPro" id="IPR052240">
    <property type="entry name" value="SAP_domain_ribonucleoprotein"/>
</dbReference>
<dbReference type="GO" id="GO:0005634">
    <property type="term" value="C:nucleus"/>
    <property type="evidence" value="ECO:0007669"/>
    <property type="project" value="TreeGrafter"/>
</dbReference>
<dbReference type="InterPro" id="IPR036361">
    <property type="entry name" value="SAP_dom_sf"/>
</dbReference>
<name>A0A0E9WZ15_ANGAN</name>
<proteinExistence type="inferred from homology"/>
<reference evidence="5" key="1">
    <citation type="submission" date="2014-11" db="EMBL/GenBank/DDBJ databases">
        <authorList>
            <person name="Amaro Gonzalez C."/>
        </authorList>
    </citation>
    <scope>NUCLEOTIDE SEQUENCE</scope>
</reference>
<accession>A0A0E9WZ15</accession>
<evidence type="ECO:0000313" key="5">
    <source>
        <dbReference type="EMBL" id="JAH94845.1"/>
    </source>
</evidence>
<dbReference type="SMART" id="SM00513">
    <property type="entry name" value="SAP"/>
    <property type="match status" value="1"/>
</dbReference>
<dbReference type="SUPFAM" id="SSF68906">
    <property type="entry name" value="SAP domain"/>
    <property type="match status" value="1"/>
</dbReference>
<feature type="compositionally biased region" description="Acidic residues" evidence="3">
    <location>
        <begin position="46"/>
        <end position="62"/>
    </location>
</feature>
<dbReference type="PANTHER" id="PTHR46551:SF1">
    <property type="entry name" value="SAP DOMAIN-CONTAINING RIBONUCLEOPROTEIN"/>
    <property type="match status" value="1"/>
</dbReference>
<dbReference type="PANTHER" id="PTHR46551">
    <property type="entry name" value="SAP DOMAIN-CONTAINING RIBONUCLEOPROTEIN"/>
    <property type="match status" value="1"/>
</dbReference>
<dbReference type="GO" id="GO:0016973">
    <property type="term" value="P:poly(A)+ mRNA export from nucleus"/>
    <property type="evidence" value="ECO:0007669"/>
    <property type="project" value="TreeGrafter"/>
</dbReference>
<organism evidence="5">
    <name type="scientific">Anguilla anguilla</name>
    <name type="common">European freshwater eel</name>
    <name type="synonym">Muraena anguilla</name>
    <dbReference type="NCBI Taxonomy" id="7936"/>
    <lineage>
        <taxon>Eukaryota</taxon>
        <taxon>Metazoa</taxon>
        <taxon>Chordata</taxon>
        <taxon>Craniata</taxon>
        <taxon>Vertebrata</taxon>
        <taxon>Euteleostomi</taxon>
        <taxon>Actinopterygii</taxon>
        <taxon>Neopterygii</taxon>
        <taxon>Teleostei</taxon>
        <taxon>Anguilliformes</taxon>
        <taxon>Anguillidae</taxon>
        <taxon>Anguilla</taxon>
    </lineage>
</organism>
<feature type="compositionally biased region" description="Low complexity" evidence="3">
    <location>
        <begin position="187"/>
        <end position="196"/>
    </location>
</feature>
<evidence type="ECO:0000256" key="1">
    <source>
        <dbReference type="ARBA" id="ARBA00022553"/>
    </source>
</evidence>
<protein>
    <recommendedName>
        <fullName evidence="4">SAP domain-containing protein</fullName>
    </recommendedName>
</protein>
<dbReference type="Gene3D" id="1.10.720.30">
    <property type="entry name" value="SAP domain"/>
    <property type="match status" value="1"/>
</dbReference>
<comment type="similarity">
    <text evidence="2">Belongs to the SAP domain-containing ribonucleoprotein family.</text>
</comment>
<feature type="domain" description="SAP" evidence="4">
    <location>
        <begin position="7"/>
        <end position="41"/>
    </location>
</feature>
<evidence type="ECO:0000259" key="4">
    <source>
        <dbReference type="PROSITE" id="PS50800"/>
    </source>
</evidence>
<feature type="region of interest" description="Disordered" evidence="3">
    <location>
        <begin position="172"/>
        <end position="207"/>
    </location>
</feature>
<dbReference type="Pfam" id="PF02037">
    <property type="entry name" value="SAP"/>
    <property type="match status" value="1"/>
</dbReference>
<dbReference type="AlphaFoldDB" id="A0A0E9WZ15"/>
<sequence>MAEVVELQKLKLAELKQECAARGLSVKGNKAELIARLQEHESYLEEHEEDVNEEEVLGEETEESAKTEAAIGEKPASEEAGGPEGTTEKKVVKITPPIPIDERLQKRAERFNVPPSADSKKAMRAARFGLPAVAPVSSLGDPAISKAPVDVGVLKKRAERFGMNVSSISKKVEEDEKLKKRKERFGGSATAAAAGGEDSEAKKAEKSRAIWKRMKSLQITPLPPPLFLNIFF</sequence>
<evidence type="ECO:0000256" key="3">
    <source>
        <dbReference type="SAM" id="MobiDB-lite"/>
    </source>
</evidence>
<feature type="region of interest" description="Disordered" evidence="3">
    <location>
        <begin position="41"/>
        <end position="99"/>
    </location>
</feature>
<dbReference type="EMBL" id="GBXM01013732">
    <property type="protein sequence ID" value="JAH94845.1"/>
    <property type="molecule type" value="Transcribed_RNA"/>
</dbReference>
<dbReference type="PROSITE" id="PS50800">
    <property type="entry name" value="SAP"/>
    <property type="match status" value="1"/>
</dbReference>